<keyword evidence="8 14" id="KW-0472">Membrane</keyword>
<dbReference type="AlphaFoldDB" id="A0A2K3DYT9"/>
<keyword evidence="3" id="KW-0813">Transport</keyword>
<evidence type="ECO:0000256" key="3">
    <source>
        <dbReference type="ARBA" id="ARBA00022448"/>
    </source>
</evidence>
<evidence type="ECO:0000256" key="8">
    <source>
        <dbReference type="ARBA" id="ARBA00023136"/>
    </source>
</evidence>
<comment type="similarity">
    <text evidence="2">Belongs to the tweety family.</text>
</comment>
<feature type="transmembrane region" description="Helical" evidence="14">
    <location>
        <begin position="43"/>
        <end position="66"/>
    </location>
</feature>
<evidence type="ECO:0000256" key="1">
    <source>
        <dbReference type="ARBA" id="ARBA00004651"/>
    </source>
</evidence>
<sequence length="1179" mass="118466">MSAQCAANTTWEKLPFIPSDPTPGFTPTQWTQQQFVSYAKGPLLAATSVNLAFLCVVLALIALFLLWRTLRCVGWCCSRCCGNHRLARRKSLLTYEVMHDAWMRGYKVMYVFFAVGSIALAAAGMAMLPRATDRVSDLAVRLDAAGDYVGDLLTASDSLISGGAGLRPLMSGAAVLLTNGLPTTNLAADMTCTGGVLDTALAAPSQPSDLRAALLAADTALRTAVGPALAAATALLDATAGSSTATSGLIAATPALAAVAAAPALVSNISSGLAGYDSALGALPATRSPTTSSDPRVSDLQAAQAALVLSAWIDNIDYLYDSVRVAAAAARQVPYTRLAAALSALRAAANATSASPLTPVMAGLGRLDVAYLGTAPQQAAGVVTAGRACLARLRTQLAAFDDAIFSFNSGTLERAAMDAVPAIQAALESVYGNSNASAVVAGGNATAGSPAAVVAPSLAWPQAALSALSPFVGMDDIAIAAACGNVQAVLSNVTNGGANGTSRLPDEMPTLSYLTSLRAALVALQTPAGNVSTALSTYVGARTDANYDSLRTTANSTRTGAVASARSAAGAPAPSGYSSIVTSAANATNIIASSSLQATLATLDANATSAIAWLTASTSTAPATSGIVHLNVTTAALARLQSIFTANSARLAAVNWTSTTSSSASANATSGYLPSVFLQPLGRSLALIGSVISNGLSAIGEQLDNALGKALLSPPPPSTPGAFPSPSSSNASSTGYHRRAMLASSSTGTATTSALNATAQVRQQLVNRLQNITDKLTGADSKQYTNGAYWGPIAIYAAVIATCLLLGLAVFLNWPGGLVVLFMIHLFVSGVVLAAAWGGAASLVVAHDTCGSADAIVLSEVSPNSALFPLVRYYLQGVGGSLPAVLRASGLGDTSRLSAAAALLQTQVLDPLLLPADPSAAANATNTSSSATTQWPGSLGSVQYGLGGLLADLSMAAADMSAHLSDLLTLGERAAVLNVYYGVTSWACCGLASDVMIQWVTATGSGVLAWAAALVALLILKNLDDMPGGGGVCGCTCYRMKDFPRPVKGRRAGASSGGGATATAAPAAVAYGADVERGKGAPYMAPAPMMTTPQTKGKEVTVENGLFHGPPPPSEPPMTIVLGDGTAATGGHRPSINVCVMDPETAAAFGLNATSDGGASSAPSAPSAPLLPPPNGSGR</sequence>
<feature type="compositionally biased region" description="Low complexity" evidence="13">
    <location>
        <begin position="1159"/>
        <end position="1168"/>
    </location>
</feature>
<dbReference type="OMA" id="LAVWICA"/>
<dbReference type="InterPro" id="IPR006990">
    <property type="entry name" value="Tweety"/>
</dbReference>
<evidence type="ECO:0000256" key="14">
    <source>
        <dbReference type="SAM" id="Phobius"/>
    </source>
</evidence>
<keyword evidence="11" id="KW-0868">Chloride</keyword>
<dbReference type="KEGG" id="cre:CHLRE_03g197300v5"/>
<comment type="subcellular location">
    <subcellularLocation>
        <location evidence="1">Cell membrane</location>
        <topology evidence="1">Multi-pass membrane protein</topology>
    </subcellularLocation>
</comment>
<keyword evidence="5 14" id="KW-0812">Transmembrane</keyword>
<dbReference type="PANTHER" id="PTHR12424">
    <property type="entry name" value="TWEETY-RELATED"/>
    <property type="match status" value="1"/>
</dbReference>
<dbReference type="GO" id="GO:0072320">
    <property type="term" value="F:volume-sensitive chloride channel activity"/>
    <property type="evidence" value="ECO:0000318"/>
    <property type="project" value="GO_Central"/>
</dbReference>
<evidence type="ECO:0000256" key="2">
    <source>
        <dbReference type="ARBA" id="ARBA00009849"/>
    </source>
</evidence>
<keyword evidence="7" id="KW-0406">Ion transport</keyword>
<dbReference type="InParanoid" id="A0A2K3DYT9"/>
<dbReference type="ExpressionAtlas" id="A0A2K3DYT9">
    <property type="expression patterns" value="baseline and differential"/>
</dbReference>
<feature type="transmembrane region" description="Helical" evidence="14">
    <location>
        <begin position="818"/>
        <end position="840"/>
    </location>
</feature>
<evidence type="ECO:0000256" key="10">
    <source>
        <dbReference type="ARBA" id="ARBA00023180"/>
    </source>
</evidence>
<dbReference type="GO" id="GO:0005886">
    <property type="term" value="C:plasma membrane"/>
    <property type="evidence" value="ECO:0000318"/>
    <property type="project" value="GO_Central"/>
</dbReference>
<evidence type="ECO:0000256" key="11">
    <source>
        <dbReference type="ARBA" id="ARBA00023214"/>
    </source>
</evidence>
<feature type="compositionally biased region" description="Pro residues" evidence="13">
    <location>
        <begin position="1169"/>
        <end position="1179"/>
    </location>
</feature>
<dbReference type="GO" id="GO:0005229">
    <property type="term" value="F:intracellularly calcium-gated chloride channel activity"/>
    <property type="evidence" value="ECO:0000318"/>
    <property type="project" value="GO_Central"/>
</dbReference>
<dbReference type="GeneID" id="66052966"/>
<reference evidence="15 16" key="1">
    <citation type="journal article" date="2007" name="Science">
        <title>The Chlamydomonas genome reveals the evolution of key animal and plant functions.</title>
        <authorList>
            <person name="Merchant S.S."/>
            <person name="Prochnik S.E."/>
            <person name="Vallon O."/>
            <person name="Harris E.H."/>
            <person name="Karpowicz S.J."/>
            <person name="Witman G.B."/>
            <person name="Terry A."/>
            <person name="Salamov A."/>
            <person name="Fritz-Laylin L.K."/>
            <person name="Marechal-Drouard L."/>
            <person name="Marshall W.F."/>
            <person name="Qu L.H."/>
            <person name="Nelson D.R."/>
            <person name="Sanderfoot A.A."/>
            <person name="Spalding M.H."/>
            <person name="Kapitonov V.V."/>
            <person name="Ren Q."/>
            <person name="Ferris P."/>
            <person name="Lindquist E."/>
            <person name="Shapiro H."/>
            <person name="Lucas S.M."/>
            <person name="Grimwood J."/>
            <person name="Schmutz J."/>
            <person name="Cardol P."/>
            <person name="Cerutti H."/>
            <person name="Chanfreau G."/>
            <person name="Chen C.L."/>
            <person name="Cognat V."/>
            <person name="Croft M.T."/>
            <person name="Dent R."/>
            <person name="Dutcher S."/>
            <person name="Fernandez E."/>
            <person name="Fukuzawa H."/>
            <person name="Gonzalez-Ballester D."/>
            <person name="Gonzalez-Halphen D."/>
            <person name="Hallmann A."/>
            <person name="Hanikenne M."/>
            <person name="Hippler M."/>
            <person name="Inwood W."/>
            <person name="Jabbari K."/>
            <person name="Kalanon M."/>
            <person name="Kuras R."/>
            <person name="Lefebvre P.A."/>
            <person name="Lemaire S.D."/>
            <person name="Lobanov A.V."/>
            <person name="Lohr M."/>
            <person name="Manuell A."/>
            <person name="Meier I."/>
            <person name="Mets L."/>
            <person name="Mittag M."/>
            <person name="Mittelmeier T."/>
            <person name="Moroney J.V."/>
            <person name="Moseley J."/>
            <person name="Napoli C."/>
            <person name="Nedelcu A.M."/>
            <person name="Niyogi K."/>
            <person name="Novoselov S.V."/>
            <person name="Paulsen I.T."/>
            <person name="Pazour G."/>
            <person name="Purton S."/>
            <person name="Ral J.P."/>
            <person name="Riano-Pachon D.M."/>
            <person name="Riekhof W."/>
            <person name="Rymarquis L."/>
            <person name="Schroda M."/>
            <person name="Stern D."/>
            <person name="Umen J."/>
            <person name="Willows R."/>
            <person name="Wilson N."/>
            <person name="Zimmer S.L."/>
            <person name="Allmer J."/>
            <person name="Balk J."/>
            <person name="Bisova K."/>
            <person name="Chen C.J."/>
            <person name="Elias M."/>
            <person name="Gendler K."/>
            <person name="Hauser C."/>
            <person name="Lamb M.R."/>
            <person name="Ledford H."/>
            <person name="Long J.C."/>
            <person name="Minagawa J."/>
            <person name="Page M.D."/>
            <person name="Pan J."/>
            <person name="Pootakham W."/>
            <person name="Roje S."/>
            <person name="Rose A."/>
            <person name="Stahlberg E."/>
            <person name="Terauchi A.M."/>
            <person name="Yang P."/>
            <person name="Ball S."/>
            <person name="Bowler C."/>
            <person name="Dieckmann C.L."/>
            <person name="Gladyshev V.N."/>
            <person name="Green P."/>
            <person name="Jorgensen R."/>
            <person name="Mayfield S."/>
            <person name="Mueller-Roeber B."/>
            <person name="Rajamani S."/>
            <person name="Sayre R.T."/>
            <person name="Brokstein P."/>
            <person name="Dubchak I."/>
            <person name="Goodstein D."/>
            <person name="Hornick L."/>
            <person name="Huang Y.W."/>
            <person name="Jhaveri J."/>
            <person name="Luo Y."/>
            <person name="Martinez D."/>
            <person name="Ngau W.C."/>
            <person name="Otillar B."/>
            <person name="Poliakov A."/>
            <person name="Porter A."/>
            <person name="Szajkowski L."/>
            <person name="Werner G."/>
            <person name="Zhou K."/>
            <person name="Grigoriev I.V."/>
            <person name="Rokhsar D.S."/>
            <person name="Grossman A.R."/>
        </authorList>
    </citation>
    <scope>NUCLEOTIDE SEQUENCE [LARGE SCALE GENOMIC DNA]</scope>
    <source>
        <strain evidence="16">CC-503</strain>
    </source>
</reference>
<keyword evidence="6 14" id="KW-1133">Transmembrane helix</keyword>
<evidence type="ECO:0000256" key="9">
    <source>
        <dbReference type="ARBA" id="ARBA00023173"/>
    </source>
</evidence>
<keyword evidence="4" id="KW-1003">Cell membrane</keyword>
<keyword evidence="9" id="KW-0869">Chloride channel</keyword>
<protein>
    <submittedName>
        <fullName evidence="15">Uncharacterized protein</fullName>
    </submittedName>
</protein>
<evidence type="ECO:0000256" key="12">
    <source>
        <dbReference type="ARBA" id="ARBA00023303"/>
    </source>
</evidence>
<accession>A0A2K3DYT9</accession>
<evidence type="ECO:0000256" key="7">
    <source>
        <dbReference type="ARBA" id="ARBA00023065"/>
    </source>
</evidence>
<feature type="transmembrane region" description="Helical" evidence="14">
    <location>
        <begin position="789"/>
        <end position="811"/>
    </location>
</feature>
<dbReference type="RefSeq" id="XP_042926396.1">
    <property type="nucleotide sequence ID" value="XM_043061267.1"/>
</dbReference>
<evidence type="ECO:0000313" key="15">
    <source>
        <dbReference type="EMBL" id="PNW85667.1"/>
    </source>
</evidence>
<evidence type="ECO:0000256" key="6">
    <source>
        <dbReference type="ARBA" id="ARBA00022989"/>
    </source>
</evidence>
<dbReference type="EMBL" id="CM008964">
    <property type="protein sequence ID" value="PNW85667.1"/>
    <property type="molecule type" value="Genomic_DNA"/>
</dbReference>
<evidence type="ECO:0000313" key="16">
    <source>
        <dbReference type="Proteomes" id="UP000006906"/>
    </source>
</evidence>
<proteinExistence type="inferred from homology"/>
<evidence type="ECO:0000256" key="5">
    <source>
        <dbReference type="ARBA" id="ARBA00022692"/>
    </source>
</evidence>
<feature type="region of interest" description="Disordered" evidence="13">
    <location>
        <begin position="1150"/>
        <end position="1179"/>
    </location>
</feature>
<dbReference type="Gramene" id="PNW85667">
    <property type="protein sequence ID" value="PNW85667"/>
    <property type="gene ID" value="CHLRE_03g197300v5"/>
</dbReference>
<dbReference type="Proteomes" id="UP000006906">
    <property type="component" value="Chromosome 3"/>
</dbReference>
<keyword evidence="10" id="KW-0325">Glycoprotein</keyword>
<evidence type="ECO:0000256" key="4">
    <source>
        <dbReference type="ARBA" id="ARBA00022475"/>
    </source>
</evidence>
<dbReference type="OrthoDB" id="540268at2759"/>
<gene>
    <name evidence="15" type="ORF">CHLRE_03g197300v5</name>
</gene>
<feature type="compositionally biased region" description="Low complexity" evidence="13">
    <location>
        <begin position="720"/>
        <end position="733"/>
    </location>
</feature>
<feature type="transmembrane region" description="Helical" evidence="14">
    <location>
        <begin position="108"/>
        <end position="128"/>
    </location>
</feature>
<feature type="region of interest" description="Disordered" evidence="13">
    <location>
        <begin position="710"/>
        <end position="734"/>
    </location>
</feature>
<dbReference type="GO" id="GO:0034707">
    <property type="term" value="C:chloride channel complex"/>
    <property type="evidence" value="ECO:0007669"/>
    <property type="project" value="UniProtKB-KW"/>
</dbReference>
<keyword evidence="12" id="KW-0407">Ion channel</keyword>
<dbReference type="PANTHER" id="PTHR12424:SF8">
    <property type="entry name" value="PROTEIN TWEETY"/>
    <property type="match status" value="1"/>
</dbReference>
<name>A0A2K3DYT9_CHLRE</name>
<evidence type="ECO:0000256" key="13">
    <source>
        <dbReference type="SAM" id="MobiDB-lite"/>
    </source>
</evidence>
<organism evidence="15 16">
    <name type="scientific">Chlamydomonas reinhardtii</name>
    <name type="common">Chlamydomonas smithii</name>
    <dbReference type="NCBI Taxonomy" id="3055"/>
    <lineage>
        <taxon>Eukaryota</taxon>
        <taxon>Viridiplantae</taxon>
        <taxon>Chlorophyta</taxon>
        <taxon>core chlorophytes</taxon>
        <taxon>Chlorophyceae</taxon>
        <taxon>CS clade</taxon>
        <taxon>Chlamydomonadales</taxon>
        <taxon>Chlamydomonadaceae</taxon>
        <taxon>Chlamydomonas</taxon>
    </lineage>
</organism>
<keyword evidence="16" id="KW-1185">Reference proteome</keyword>
<dbReference type="PaxDb" id="3055-EDP03168"/>